<dbReference type="STRING" id="1121419.SAMN05443529_11346"/>
<name>A0A1G8CAH2_9FIRM</name>
<proteinExistence type="predicted"/>
<dbReference type="EMBL" id="FNCP01000013">
    <property type="protein sequence ID" value="SDH42471.1"/>
    <property type="molecule type" value="Genomic_DNA"/>
</dbReference>
<keyword evidence="2" id="KW-1185">Reference proteome</keyword>
<evidence type="ECO:0000313" key="2">
    <source>
        <dbReference type="Proteomes" id="UP000198656"/>
    </source>
</evidence>
<evidence type="ECO:0000313" key="1">
    <source>
        <dbReference type="EMBL" id="SDH42471.1"/>
    </source>
</evidence>
<accession>A0A1G8CAH2</accession>
<protein>
    <submittedName>
        <fullName evidence="1">Uncharacterized protein</fullName>
    </submittedName>
</protein>
<dbReference type="AlphaFoldDB" id="A0A1G8CAH2"/>
<organism evidence="1 2">
    <name type="scientific">Desulfosporosinus hippei DSM 8344</name>
    <dbReference type="NCBI Taxonomy" id="1121419"/>
    <lineage>
        <taxon>Bacteria</taxon>
        <taxon>Bacillati</taxon>
        <taxon>Bacillota</taxon>
        <taxon>Clostridia</taxon>
        <taxon>Eubacteriales</taxon>
        <taxon>Desulfitobacteriaceae</taxon>
        <taxon>Desulfosporosinus</taxon>
    </lineage>
</organism>
<gene>
    <name evidence="1" type="ORF">SAMN05443529_11346</name>
</gene>
<dbReference type="Proteomes" id="UP000198656">
    <property type="component" value="Unassembled WGS sequence"/>
</dbReference>
<sequence length="342" mass="39990">MKMIKSVVCWGRSKMGQCPLYRIERKSEDIRIAKLCLSSLFLMQAKLKKCVESNKIEEVLRFREDYVDWSYWDEVEEKELKRLTSNSKDTQINSLKRCKLDMNICKISLDSKESAIEKLHEEIDSKIKLYNDDLAIIKKVQNYCDNYENEDYRIFKNDRIYLKFQRDKYNALIALYFNVDSFIKQDSQSPVETIFVFSGEGEYPFHKQTVLHLAYEKYGGLVLSGTEVMKDADGIKDLVPQAHICDFQSYNRRRGHGSFILKHLENIVSTVNNRILSLGVKYREKYYWMKPIKAINGEVVPGGNISKDDLVKFYNKNGLPTIGRKYSSGTYVADKVIYKILE</sequence>
<reference evidence="2" key="1">
    <citation type="submission" date="2016-10" db="EMBL/GenBank/DDBJ databases">
        <authorList>
            <person name="Varghese N."/>
            <person name="Submissions S."/>
        </authorList>
    </citation>
    <scope>NUCLEOTIDE SEQUENCE [LARGE SCALE GENOMIC DNA]</scope>
    <source>
        <strain evidence="2">DSM 8344</strain>
    </source>
</reference>